<evidence type="ECO:0000256" key="1">
    <source>
        <dbReference type="SAM" id="MobiDB-lite"/>
    </source>
</evidence>
<feature type="chain" id="PRO_5002162280" description="Apple domain-containing protein" evidence="2">
    <location>
        <begin position="20"/>
        <end position="201"/>
    </location>
</feature>
<keyword evidence="4" id="KW-1185">Reference proteome</keyword>
<protein>
    <recommendedName>
        <fullName evidence="5">Apple domain-containing protein</fullName>
    </recommendedName>
</protein>
<organism evidence="3 4">
    <name type="scientific">Oidiodendron maius (strain Zn)</name>
    <dbReference type="NCBI Taxonomy" id="913774"/>
    <lineage>
        <taxon>Eukaryota</taxon>
        <taxon>Fungi</taxon>
        <taxon>Dikarya</taxon>
        <taxon>Ascomycota</taxon>
        <taxon>Pezizomycotina</taxon>
        <taxon>Leotiomycetes</taxon>
        <taxon>Leotiomycetes incertae sedis</taxon>
        <taxon>Myxotrichaceae</taxon>
        <taxon>Oidiodendron</taxon>
    </lineage>
</organism>
<feature type="region of interest" description="Disordered" evidence="1">
    <location>
        <begin position="106"/>
        <end position="163"/>
    </location>
</feature>
<gene>
    <name evidence="3" type="ORF">OIDMADRAFT_33841</name>
</gene>
<dbReference type="Proteomes" id="UP000054321">
    <property type="component" value="Unassembled WGS sequence"/>
</dbReference>
<keyword evidence="2" id="KW-0732">Signal</keyword>
<proteinExistence type="predicted"/>
<sequence length="201" mass="19845">MPSFTSIVAIVAALSVASASPLAARDACGVAPTGTATQAPLAEPADIETAALCMAQCAAKSDCECILFGLVDNINTCELFSVPASSIPPVTGLVAYDVACTNVPTTTPTPSNPNSANPASGKGGKRAAPAKANNGNSGTTQPPVVTGATHASPKNGIPKTGQAPLATPKNIANLNACLAACKGNPSCISYTFISGVCNLFA</sequence>
<dbReference type="InParanoid" id="A0A0C3CA22"/>
<dbReference type="AlphaFoldDB" id="A0A0C3CA22"/>
<dbReference type="HOGENOM" id="CLU_071360_0_0_1"/>
<accession>A0A0C3CA22</accession>
<dbReference type="OrthoDB" id="3793367at2759"/>
<feature type="compositionally biased region" description="Low complexity" evidence="1">
    <location>
        <begin position="106"/>
        <end position="136"/>
    </location>
</feature>
<evidence type="ECO:0000256" key="2">
    <source>
        <dbReference type="SAM" id="SignalP"/>
    </source>
</evidence>
<dbReference type="EMBL" id="KN832886">
    <property type="protein sequence ID" value="KIM95758.1"/>
    <property type="molecule type" value="Genomic_DNA"/>
</dbReference>
<dbReference type="SUPFAM" id="SSF57414">
    <property type="entry name" value="Hairpin loop containing domain-like"/>
    <property type="match status" value="1"/>
</dbReference>
<reference evidence="4" key="2">
    <citation type="submission" date="2015-01" db="EMBL/GenBank/DDBJ databases">
        <title>Evolutionary Origins and Diversification of the Mycorrhizal Mutualists.</title>
        <authorList>
            <consortium name="DOE Joint Genome Institute"/>
            <consortium name="Mycorrhizal Genomics Consortium"/>
            <person name="Kohler A."/>
            <person name="Kuo A."/>
            <person name="Nagy L.G."/>
            <person name="Floudas D."/>
            <person name="Copeland A."/>
            <person name="Barry K.W."/>
            <person name="Cichocki N."/>
            <person name="Veneault-Fourrey C."/>
            <person name="LaButti K."/>
            <person name="Lindquist E.A."/>
            <person name="Lipzen A."/>
            <person name="Lundell T."/>
            <person name="Morin E."/>
            <person name="Murat C."/>
            <person name="Riley R."/>
            <person name="Ohm R."/>
            <person name="Sun H."/>
            <person name="Tunlid A."/>
            <person name="Henrissat B."/>
            <person name="Grigoriev I.V."/>
            <person name="Hibbett D.S."/>
            <person name="Martin F."/>
        </authorList>
    </citation>
    <scope>NUCLEOTIDE SEQUENCE [LARGE SCALE GENOMIC DNA]</scope>
    <source>
        <strain evidence="4">Zn</strain>
    </source>
</reference>
<evidence type="ECO:0000313" key="3">
    <source>
        <dbReference type="EMBL" id="KIM95758.1"/>
    </source>
</evidence>
<evidence type="ECO:0008006" key="5">
    <source>
        <dbReference type="Google" id="ProtNLM"/>
    </source>
</evidence>
<reference evidence="3 4" key="1">
    <citation type="submission" date="2014-04" db="EMBL/GenBank/DDBJ databases">
        <authorList>
            <consortium name="DOE Joint Genome Institute"/>
            <person name="Kuo A."/>
            <person name="Martino E."/>
            <person name="Perotto S."/>
            <person name="Kohler A."/>
            <person name="Nagy L.G."/>
            <person name="Floudas D."/>
            <person name="Copeland A."/>
            <person name="Barry K.W."/>
            <person name="Cichocki N."/>
            <person name="Veneault-Fourrey C."/>
            <person name="LaButti K."/>
            <person name="Lindquist E.A."/>
            <person name="Lipzen A."/>
            <person name="Lundell T."/>
            <person name="Morin E."/>
            <person name="Murat C."/>
            <person name="Sun H."/>
            <person name="Tunlid A."/>
            <person name="Henrissat B."/>
            <person name="Grigoriev I.V."/>
            <person name="Hibbett D.S."/>
            <person name="Martin F."/>
            <person name="Nordberg H.P."/>
            <person name="Cantor M.N."/>
            <person name="Hua S.X."/>
        </authorList>
    </citation>
    <scope>NUCLEOTIDE SEQUENCE [LARGE SCALE GENOMIC DNA]</scope>
    <source>
        <strain evidence="3 4">Zn</strain>
    </source>
</reference>
<name>A0A0C3CA22_OIDMZ</name>
<evidence type="ECO:0000313" key="4">
    <source>
        <dbReference type="Proteomes" id="UP000054321"/>
    </source>
</evidence>
<dbReference type="Gene3D" id="3.30.30.180">
    <property type="match status" value="1"/>
</dbReference>
<feature type="signal peptide" evidence="2">
    <location>
        <begin position="1"/>
        <end position="19"/>
    </location>
</feature>